<evidence type="ECO:0000256" key="19">
    <source>
        <dbReference type="SAM" id="MobiDB-lite"/>
    </source>
</evidence>
<evidence type="ECO:0000256" key="16">
    <source>
        <dbReference type="ARBA" id="ARBA00023209"/>
    </source>
</evidence>
<evidence type="ECO:0000256" key="17">
    <source>
        <dbReference type="ARBA" id="ARBA00023264"/>
    </source>
</evidence>
<dbReference type="Proteomes" id="UP000193922">
    <property type="component" value="Unassembled WGS sequence"/>
</dbReference>
<comment type="pathway">
    <text evidence="3">Phospholipid metabolism; CDP-diacylglycerol biosynthesis; CDP-diacylglycerol from sn-glycerol 3-phosphate: step 3/3.</text>
</comment>
<evidence type="ECO:0000256" key="8">
    <source>
        <dbReference type="ARBA" id="ARBA00022516"/>
    </source>
</evidence>
<sequence length="432" mass="47231">MISSQVRWESTGPSVESSSSTSSTSSTSKASIDDVLLMRKQQMAQGGVSTIQRMAGEKRAGTQQQQQQKQQQQQQWAAETQRAPASTGILTPAEERQLGTMRIAQAEIKEQLQGVLRQFDAPIRYAFAYGSGVYKQAGYSGQSKPMIDLVFAVSHPDHWHALNIAQNRSHYSFMGSLGADAVTFVQSQMGAGVYYNPFVEINGVVIKYGVVSMDTLSSDLLNWDSLYLAGRMHKPTLTLRRDPLMRISKQVNLTHAMRAALLMLPKNFSSRELFHAIASLSFSGDFRMRVGGENPNKVGNIVDAQLPLFKSRYASIIEGLPNLEFIGQDLLQQDMGPSARAAMVRKMPNRFYAGLVRQGKKAGVRLPPGFGAEVVNTEKLVAVDQIAGIAKKAVEGIVARPALTQSLKGVLSSGVAKSLTYMQAKNEKSKQA</sequence>
<evidence type="ECO:0000256" key="18">
    <source>
        <dbReference type="ARBA" id="ARBA00029893"/>
    </source>
</evidence>
<evidence type="ECO:0000256" key="6">
    <source>
        <dbReference type="ARBA" id="ARBA00012487"/>
    </source>
</evidence>
<comment type="subcellular location">
    <subcellularLocation>
        <location evidence="2">Mitochondrion inner membrane</location>
        <topology evidence="2">Peripheral membrane protein</topology>
        <orientation evidence="2">Matrix side</orientation>
    </subcellularLocation>
</comment>
<comment type="cofactor">
    <cofactor evidence="1">
        <name>Mg(2+)</name>
        <dbReference type="ChEBI" id="CHEBI:18420"/>
    </cofactor>
</comment>
<keyword evidence="21" id="KW-1185">Reference proteome</keyword>
<evidence type="ECO:0000256" key="11">
    <source>
        <dbReference type="ARBA" id="ARBA00022792"/>
    </source>
</evidence>
<keyword evidence="13" id="KW-0443">Lipid metabolism</keyword>
<evidence type="ECO:0000256" key="5">
    <source>
        <dbReference type="ARBA" id="ARBA00005458"/>
    </source>
</evidence>
<keyword evidence="11" id="KW-0999">Mitochondrion inner membrane</keyword>
<dbReference type="Pfam" id="PF09139">
    <property type="entry name" value="Tam41_Mmp37"/>
    <property type="match status" value="1"/>
</dbReference>
<evidence type="ECO:0000256" key="14">
    <source>
        <dbReference type="ARBA" id="ARBA00023128"/>
    </source>
</evidence>
<evidence type="ECO:0000256" key="1">
    <source>
        <dbReference type="ARBA" id="ARBA00001946"/>
    </source>
</evidence>
<evidence type="ECO:0000256" key="10">
    <source>
        <dbReference type="ARBA" id="ARBA00022695"/>
    </source>
</evidence>
<comment type="pathway">
    <text evidence="4">Lipid metabolism.</text>
</comment>
<evidence type="ECO:0000313" key="21">
    <source>
        <dbReference type="Proteomes" id="UP000193922"/>
    </source>
</evidence>
<feature type="compositionally biased region" description="Low complexity" evidence="19">
    <location>
        <begin position="10"/>
        <end position="30"/>
    </location>
</feature>
<dbReference type="EC" id="2.7.7.41" evidence="6"/>
<dbReference type="GeneID" id="63800379"/>
<keyword evidence="9" id="KW-0808">Transferase</keyword>
<feature type="region of interest" description="Disordered" evidence="19">
    <location>
        <begin position="55"/>
        <end position="94"/>
    </location>
</feature>
<comment type="similarity">
    <text evidence="5">Belongs to the TAM41 family.</text>
</comment>
<evidence type="ECO:0000256" key="13">
    <source>
        <dbReference type="ARBA" id="ARBA00023098"/>
    </source>
</evidence>
<proteinExistence type="inferred from homology"/>
<dbReference type="GO" id="GO:0005743">
    <property type="term" value="C:mitochondrial inner membrane"/>
    <property type="evidence" value="ECO:0007669"/>
    <property type="project" value="UniProtKB-SubCell"/>
</dbReference>
<keyword evidence="8" id="KW-0444">Lipid biosynthesis</keyword>
<dbReference type="PANTHER" id="PTHR13619:SF0">
    <property type="entry name" value="PHOSPHATIDATE CYTIDYLYLTRANSFERASE, MITOCHONDRIAL"/>
    <property type="match status" value="1"/>
</dbReference>
<evidence type="ECO:0000256" key="3">
    <source>
        <dbReference type="ARBA" id="ARBA00005119"/>
    </source>
</evidence>
<organism evidence="20 21">
    <name type="scientific">Linderina pennispora</name>
    <dbReference type="NCBI Taxonomy" id="61395"/>
    <lineage>
        <taxon>Eukaryota</taxon>
        <taxon>Fungi</taxon>
        <taxon>Fungi incertae sedis</taxon>
        <taxon>Zoopagomycota</taxon>
        <taxon>Kickxellomycotina</taxon>
        <taxon>Kickxellomycetes</taxon>
        <taxon>Kickxellales</taxon>
        <taxon>Kickxellaceae</taxon>
        <taxon>Linderina</taxon>
    </lineage>
</organism>
<dbReference type="AlphaFoldDB" id="A0A1Y1W8C2"/>
<dbReference type="GO" id="GO:0004605">
    <property type="term" value="F:phosphatidate cytidylyltransferase activity"/>
    <property type="evidence" value="ECO:0007669"/>
    <property type="project" value="UniProtKB-EC"/>
</dbReference>
<evidence type="ECO:0000256" key="12">
    <source>
        <dbReference type="ARBA" id="ARBA00022842"/>
    </source>
</evidence>
<dbReference type="GO" id="GO:0016024">
    <property type="term" value="P:CDP-diacylglycerol biosynthetic process"/>
    <property type="evidence" value="ECO:0007669"/>
    <property type="project" value="UniProtKB-UniPathway"/>
</dbReference>
<keyword evidence="10" id="KW-0548">Nucleotidyltransferase</keyword>
<evidence type="ECO:0000256" key="2">
    <source>
        <dbReference type="ARBA" id="ARBA00004443"/>
    </source>
</evidence>
<evidence type="ECO:0000256" key="7">
    <source>
        <dbReference type="ARBA" id="ARBA00018337"/>
    </source>
</evidence>
<dbReference type="PIRSF" id="PIRSF028840">
    <property type="entry name" value="Mmp37"/>
    <property type="match status" value="1"/>
</dbReference>
<evidence type="ECO:0000313" key="20">
    <source>
        <dbReference type="EMBL" id="ORX69790.1"/>
    </source>
</evidence>
<feature type="compositionally biased region" description="Low complexity" evidence="19">
    <location>
        <begin position="63"/>
        <end position="75"/>
    </location>
</feature>
<dbReference type="RefSeq" id="XP_040743478.1">
    <property type="nucleotide sequence ID" value="XM_040883731.1"/>
</dbReference>
<dbReference type="GO" id="GO:0032049">
    <property type="term" value="P:cardiolipin biosynthetic process"/>
    <property type="evidence" value="ECO:0007669"/>
    <property type="project" value="InterPro"/>
</dbReference>
<evidence type="ECO:0000256" key="15">
    <source>
        <dbReference type="ARBA" id="ARBA00023136"/>
    </source>
</evidence>
<dbReference type="OrthoDB" id="341477at2759"/>
<dbReference type="EMBL" id="MCFD01000007">
    <property type="protein sequence ID" value="ORX69790.1"/>
    <property type="molecule type" value="Genomic_DNA"/>
</dbReference>
<keyword evidence="16" id="KW-0594">Phospholipid biosynthesis</keyword>
<comment type="caution">
    <text evidence="20">The sequence shown here is derived from an EMBL/GenBank/DDBJ whole genome shotgun (WGS) entry which is preliminary data.</text>
</comment>
<name>A0A1Y1W8C2_9FUNG</name>
<protein>
    <recommendedName>
        <fullName evidence="7">Phosphatidate cytidylyltransferase, mitochondrial</fullName>
        <ecNumber evidence="6">2.7.7.41</ecNumber>
    </recommendedName>
    <alternativeName>
        <fullName evidence="18">CDP-diacylglycerol synthase</fullName>
    </alternativeName>
</protein>
<reference evidence="20 21" key="1">
    <citation type="submission" date="2016-07" db="EMBL/GenBank/DDBJ databases">
        <title>Pervasive Adenine N6-methylation of Active Genes in Fungi.</title>
        <authorList>
            <consortium name="DOE Joint Genome Institute"/>
            <person name="Mondo S.J."/>
            <person name="Dannebaum R.O."/>
            <person name="Kuo R.C."/>
            <person name="Labutti K."/>
            <person name="Haridas S."/>
            <person name="Kuo A."/>
            <person name="Salamov A."/>
            <person name="Ahrendt S.R."/>
            <person name="Lipzen A."/>
            <person name="Sullivan W."/>
            <person name="Andreopoulos W.B."/>
            <person name="Clum A."/>
            <person name="Lindquist E."/>
            <person name="Daum C."/>
            <person name="Ramamoorthy G.K."/>
            <person name="Gryganskyi A."/>
            <person name="Culley D."/>
            <person name="Magnuson J.K."/>
            <person name="James T.Y."/>
            <person name="O'Malley M.A."/>
            <person name="Stajich J.E."/>
            <person name="Spatafora J.W."/>
            <person name="Visel A."/>
            <person name="Grigoriev I.V."/>
        </authorList>
    </citation>
    <scope>NUCLEOTIDE SEQUENCE [LARGE SCALE GENOMIC DNA]</scope>
    <source>
        <strain evidence="20 21">ATCC 12442</strain>
    </source>
</reference>
<keyword evidence="12" id="KW-0460">Magnesium</keyword>
<dbReference type="InterPro" id="IPR015222">
    <property type="entry name" value="Tam41"/>
</dbReference>
<evidence type="ECO:0000256" key="4">
    <source>
        <dbReference type="ARBA" id="ARBA00005189"/>
    </source>
</evidence>
<keyword evidence="17" id="KW-1208">Phospholipid metabolism</keyword>
<gene>
    <name evidence="20" type="ORF">DL89DRAFT_165921</name>
</gene>
<keyword evidence="15" id="KW-0472">Membrane</keyword>
<dbReference type="UniPathway" id="UPA00557">
    <property type="reaction ID" value="UER00614"/>
</dbReference>
<feature type="region of interest" description="Disordered" evidence="19">
    <location>
        <begin position="1"/>
        <end position="33"/>
    </location>
</feature>
<accession>A0A1Y1W8C2</accession>
<evidence type="ECO:0000256" key="9">
    <source>
        <dbReference type="ARBA" id="ARBA00022679"/>
    </source>
</evidence>
<dbReference type="PANTHER" id="PTHR13619">
    <property type="entry name" value="PHOSPHATIDATE CYTIDYLYLTRANSFERASE, MITOCHONDRIAL"/>
    <property type="match status" value="1"/>
</dbReference>
<keyword evidence="14" id="KW-0496">Mitochondrion</keyword>
<dbReference type="STRING" id="61395.A0A1Y1W8C2"/>